<dbReference type="VEuPathDB" id="FungiDB:MYCTH_2300177"/>
<keyword evidence="2" id="KW-1185">Reference proteome</keyword>
<dbReference type="RefSeq" id="XP_003661132.1">
    <property type="nucleotide sequence ID" value="XM_003661084.1"/>
</dbReference>
<proteinExistence type="predicted"/>
<evidence type="ECO:0000313" key="2">
    <source>
        <dbReference type="Proteomes" id="UP000007322"/>
    </source>
</evidence>
<evidence type="ECO:0000313" key="1">
    <source>
        <dbReference type="EMBL" id="AEO55887.1"/>
    </source>
</evidence>
<dbReference type="EMBL" id="CP003003">
    <property type="protein sequence ID" value="AEO55887.1"/>
    <property type="molecule type" value="Genomic_DNA"/>
</dbReference>
<protein>
    <submittedName>
        <fullName evidence="1">Uncharacterized protein</fullName>
    </submittedName>
</protein>
<gene>
    <name evidence="1" type="ORF">MYCTH_2300177</name>
</gene>
<name>G2QAJ1_THET4</name>
<dbReference type="InParanoid" id="G2QAJ1"/>
<reference evidence="1 2" key="1">
    <citation type="journal article" date="2011" name="Nat. Biotechnol.">
        <title>Comparative genomic analysis of the thermophilic biomass-degrading fungi Myceliophthora thermophila and Thielavia terrestris.</title>
        <authorList>
            <person name="Berka R.M."/>
            <person name="Grigoriev I.V."/>
            <person name="Otillar R."/>
            <person name="Salamov A."/>
            <person name="Grimwood J."/>
            <person name="Reid I."/>
            <person name="Ishmael N."/>
            <person name="John T."/>
            <person name="Darmond C."/>
            <person name="Moisan M.-C."/>
            <person name="Henrissat B."/>
            <person name="Coutinho P.M."/>
            <person name="Lombard V."/>
            <person name="Natvig D.O."/>
            <person name="Lindquist E."/>
            <person name="Schmutz J."/>
            <person name="Lucas S."/>
            <person name="Harris P."/>
            <person name="Powlowski J."/>
            <person name="Bellemare A."/>
            <person name="Taylor D."/>
            <person name="Butler G."/>
            <person name="de Vries R.P."/>
            <person name="Allijn I.E."/>
            <person name="van den Brink J."/>
            <person name="Ushinsky S."/>
            <person name="Storms R."/>
            <person name="Powell A.J."/>
            <person name="Paulsen I.T."/>
            <person name="Elbourne L.D.H."/>
            <person name="Baker S.E."/>
            <person name="Magnuson J."/>
            <person name="LaBoissiere S."/>
            <person name="Clutterbuck A.J."/>
            <person name="Martinez D."/>
            <person name="Wogulis M."/>
            <person name="de Leon A.L."/>
            <person name="Rey M.W."/>
            <person name="Tsang A."/>
        </authorList>
    </citation>
    <scope>NUCLEOTIDE SEQUENCE [LARGE SCALE GENOMIC DNA]</scope>
    <source>
        <strain evidence="2">ATCC 42464 / BCRC 31852 / DSM 1799</strain>
    </source>
</reference>
<dbReference type="Proteomes" id="UP000007322">
    <property type="component" value="Chromosome 2"/>
</dbReference>
<dbReference type="KEGG" id="mtm:MYCTH_2300177"/>
<accession>G2QAJ1</accession>
<sequence length="51" mass="5954">MDRTCGLGYARFDFPPGCKQILRTKDLPKYFGRHFQLEDVIHKDRATVSQP</sequence>
<dbReference type="HOGENOM" id="CLU_3108090_0_0_1"/>
<dbReference type="GeneID" id="11511811"/>
<organism evidence="1 2">
    <name type="scientific">Thermothelomyces thermophilus (strain ATCC 42464 / BCRC 31852 / DSM 1799)</name>
    <name type="common">Sporotrichum thermophile</name>
    <dbReference type="NCBI Taxonomy" id="573729"/>
    <lineage>
        <taxon>Eukaryota</taxon>
        <taxon>Fungi</taxon>
        <taxon>Dikarya</taxon>
        <taxon>Ascomycota</taxon>
        <taxon>Pezizomycotina</taxon>
        <taxon>Sordariomycetes</taxon>
        <taxon>Sordariomycetidae</taxon>
        <taxon>Sordariales</taxon>
        <taxon>Chaetomiaceae</taxon>
        <taxon>Thermothelomyces</taxon>
    </lineage>
</organism>
<dbReference type="AlphaFoldDB" id="G2QAJ1"/>